<dbReference type="Pfam" id="PF20891">
    <property type="entry name" value="DUF6844"/>
    <property type="match status" value="1"/>
</dbReference>
<dbReference type="EMBL" id="QZCH01000042">
    <property type="protein sequence ID" value="RJG38265.1"/>
    <property type="molecule type" value="Genomic_DNA"/>
</dbReference>
<accession>A0A418Y9R4</accession>
<feature type="signal peptide" evidence="2">
    <location>
        <begin position="1"/>
        <end position="21"/>
    </location>
</feature>
<gene>
    <name evidence="4" type="ORF">D1Z90_19135</name>
</gene>
<feature type="chain" id="PRO_5019458767" description="DUF6844 domain-containing protein" evidence="2">
    <location>
        <begin position="22"/>
        <end position="466"/>
    </location>
</feature>
<feature type="region of interest" description="Disordered" evidence="1">
    <location>
        <begin position="435"/>
        <end position="466"/>
    </location>
</feature>
<proteinExistence type="predicted"/>
<feature type="domain" description="DUF6844" evidence="3">
    <location>
        <begin position="155"/>
        <end position="248"/>
    </location>
</feature>
<keyword evidence="5" id="KW-1185">Reference proteome</keyword>
<evidence type="ECO:0000259" key="3">
    <source>
        <dbReference type="Pfam" id="PF20891"/>
    </source>
</evidence>
<reference evidence="4 5" key="2">
    <citation type="submission" date="2019-01" db="EMBL/GenBank/DDBJ databases">
        <title>Motilimonas pumilus sp. nov., isolated from the gut of sea cucumber (Apostichopus japonicus).</title>
        <authorList>
            <person name="Wang F.-Q."/>
            <person name="Ren L.-H."/>
            <person name="Lin Y.-W."/>
            <person name="Sun G.-H."/>
            <person name="Du Z.-J."/>
            <person name="Zhao J.-X."/>
            <person name="Liu X.-J."/>
            <person name="Liu L.-J."/>
        </authorList>
    </citation>
    <scope>NUCLEOTIDE SEQUENCE [LARGE SCALE GENOMIC DNA]</scope>
    <source>
        <strain evidence="4 5">PLHSC7-2</strain>
    </source>
</reference>
<dbReference type="RefSeq" id="WP_119912403.1">
    <property type="nucleotide sequence ID" value="NZ_QZCH01000042.1"/>
</dbReference>
<protein>
    <recommendedName>
        <fullName evidence="3">DUF6844 domain-containing protein</fullName>
    </recommendedName>
</protein>
<keyword evidence="2" id="KW-0732">Signal</keyword>
<name>A0A418Y9R4_9GAMM</name>
<dbReference type="InterPro" id="IPR049286">
    <property type="entry name" value="DUF6844"/>
</dbReference>
<dbReference type="OrthoDB" id="8666936at2"/>
<evidence type="ECO:0000313" key="5">
    <source>
        <dbReference type="Proteomes" id="UP000283255"/>
    </source>
</evidence>
<feature type="region of interest" description="Disordered" evidence="1">
    <location>
        <begin position="33"/>
        <end position="55"/>
    </location>
</feature>
<evidence type="ECO:0000313" key="4">
    <source>
        <dbReference type="EMBL" id="RJG38265.1"/>
    </source>
</evidence>
<evidence type="ECO:0000256" key="1">
    <source>
        <dbReference type="SAM" id="MobiDB-lite"/>
    </source>
</evidence>
<dbReference type="AlphaFoldDB" id="A0A418Y9R4"/>
<sequence length="466" mass="51395">MNKIALSLAACFMGFVLSVSAATSSEATLKNNDGIDLSKSEDNTQVAKPKVDPKDQVEAQVQQFTRQARKQIKAAGKENSVFFYEGVARLGANKSDPLWSEYRVAAINEAVFKAKANYLKSLNNNTITEQVKDYFKASGLPEPTADDFKTGNKLEQLLDKAVAVADGKLSQELSEMGMDVNEFNAAPPSQQRTLFKEFIGTKTMRSAYGDLSGMAVAQIFEVIEGDGKGAIGVVLVLSNKKRQELQTLHDARGNVQPIPEKANPANADIYERLANMDEHLYAEYGTTLWYDEKGYPVLVTFGQSGVRFVQDDDERDVEREAAMGDAEDSAWSLLAGTLNMAGDFAREATKGKQKEKKQLFELINGGVRKSETAGIETSMLNTVEESTKMRASLHDITGVNVEYRWRKTHPLTGKEMVGVVLVWHPVSIQNHEDIQAGRESSIEQNEADHGEGFSSQSINHFDAEDF</sequence>
<dbReference type="Proteomes" id="UP000283255">
    <property type="component" value="Unassembled WGS sequence"/>
</dbReference>
<evidence type="ECO:0000256" key="2">
    <source>
        <dbReference type="SAM" id="SignalP"/>
    </source>
</evidence>
<reference evidence="4 5" key="1">
    <citation type="submission" date="2018-09" db="EMBL/GenBank/DDBJ databases">
        <authorList>
            <person name="Wang F."/>
        </authorList>
    </citation>
    <scope>NUCLEOTIDE SEQUENCE [LARGE SCALE GENOMIC DNA]</scope>
    <source>
        <strain evidence="4 5">PLHSC7-2</strain>
    </source>
</reference>
<organism evidence="4 5">
    <name type="scientific">Motilimonas pumila</name>
    <dbReference type="NCBI Taxonomy" id="2303987"/>
    <lineage>
        <taxon>Bacteria</taxon>
        <taxon>Pseudomonadati</taxon>
        <taxon>Pseudomonadota</taxon>
        <taxon>Gammaproteobacteria</taxon>
        <taxon>Alteromonadales</taxon>
        <taxon>Alteromonadales genera incertae sedis</taxon>
        <taxon>Motilimonas</taxon>
    </lineage>
</organism>
<comment type="caution">
    <text evidence="4">The sequence shown here is derived from an EMBL/GenBank/DDBJ whole genome shotgun (WGS) entry which is preliminary data.</text>
</comment>